<evidence type="ECO:0000313" key="2">
    <source>
        <dbReference type="EMBL" id="GAA0967196.1"/>
    </source>
</evidence>
<protein>
    <recommendedName>
        <fullName evidence="4">DUF3592 domain-containing protein</fullName>
    </recommendedName>
</protein>
<organism evidence="2 3">
    <name type="scientific">Actinocorallia libanotica</name>
    <dbReference type="NCBI Taxonomy" id="46162"/>
    <lineage>
        <taxon>Bacteria</taxon>
        <taxon>Bacillati</taxon>
        <taxon>Actinomycetota</taxon>
        <taxon>Actinomycetes</taxon>
        <taxon>Streptosporangiales</taxon>
        <taxon>Thermomonosporaceae</taxon>
        <taxon>Actinocorallia</taxon>
    </lineage>
</organism>
<comment type="caution">
    <text evidence="2">The sequence shown here is derived from an EMBL/GenBank/DDBJ whole genome shotgun (WGS) entry which is preliminary data.</text>
</comment>
<dbReference type="EMBL" id="BAAAHH010000048">
    <property type="protein sequence ID" value="GAA0967196.1"/>
    <property type="molecule type" value="Genomic_DNA"/>
</dbReference>
<dbReference type="Proteomes" id="UP001500665">
    <property type="component" value="Unassembled WGS sequence"/>
</dbReference>
<proteinExistence type="predicted"/>
<name>A0ABP4CE88_9ACTN</name>
<feature type="transmembrane region" description="Helical" evidence="1">
    <location>
        <begin position="118"/>
        <end position="140"/>
    </location>
</feature>
<evidence type="ECO:0000256" key="1">
    <source>
        <dbReference type="SAM" id="Phobius"/>
    </source>
</evidence>
<evidence type="ECO:0008006" key="4">
    <source>
        <dbReference type="Google" id="ProtNLM"/>
    </source>
</evidence>
<keyword evidence="3" id="KW-1185">Reference proteome</keyword>
<keyword evidence="1" id="KW-1133">Transmembrane helix</keyword>
<feature type="transmembrane region" description="Helical" evidence="1">
    <location>
        <begin position="6"/>
        <end position="29"/>
    </location>
</feature>
<evidence type="ECO:0000313" key="3">
    <source>
        <dbReference type="Proteomes" id="UP001500665"/>
    </source>
</evidence>
<gene>
    <name evidence="2" type="ORF">GCM10009550_70770</name>
</gene>
<keyword evidence="1" id="KW-0472">Membrane</keyword>
<accession>A0ABP4CE88</accession>
<reference evidence="3" key="1">
    <citation type="journal article" date="2019" name="Int. J. Syst. Evol. Microbiol.">
        <title>The Global Catalogue of Microorganisms (GCM) 10K type strain sequencing project: providing services to taxonomists for standard genome sequencing and annotation.</title>
        <authorList>
            <consortium name="The Broad Institute Genomics Platform"/>
            <consortium name="The Broad Institute Genome Sequencing Center for Infectious Disease"/>
            <person name="Wu L."/>
            <person name="Ma J."/>
        </authorList>
    </citation>
    <scope>NUCLEOTIDE SEQUENCE [LARGE SCALE GENOMIC DNA]</scope>
    <source>
        <strain evidence="3">JCM 10696</strain>
    </source>
</reference>
<keyword evidence="1" id="KW-0812">Transmembrane</keyword>
<dbReference type="RefSeq" id="WP_344246482.1">
    <property type="nucleotide sequence ID" value="NZ_BAAAHH010000048.1"/>
</dbReference>
<sequence>MSLGNGILVLVLMGMPGLGFLGGSLLVAWEILRAKRLDRVAVIAPEPGWVVSRRVSRGTNGMVIAHIGFTTVEGEEAVARLLTRGSFLDSGREIRIRYDPADPGRADFARDHSYAAEYVALLVFVVLGIGGLILPLAVLISS</sequence>